<reference evidence="1" key="1">
    <citation type="submission" date="2020-05" db="EMBL/GenBank/DDBJ databases">
        <authorList>
            <person name="Chiriac C."/>
            <person name="Salcher M."/>
            <person name="Ghai R."/>
            <person name="Kavagutti S V."/>
        </authorList>
    </citation>
    <scope>NUCLEOTIDE SEQUENCE</scope>
</reference>
<organism evidence="1">
    <name type="scientific">freshwater metagenome</name>
    <dbReference type="NCBI Taxonomy" id="449393"/>
    <lineage>
        <taxon>unclassified sequences</taxon>
        <taxon>metagenomes</taxon>
        <taxon>ecological metagenomes</taxon>
    </lineage>
</organism>
<protein>
    <submittedName>
        <fullName evidence="1">Unannotated protein</fullName>
    </submittedName>
</protein>
<dbReference type="EMBL" id="CAFBLQ010000182">
    <property type="protein sequence ID" value="CAB4881422.1"/>
    <property type="molecule type" value="Genomic_DNA"/>
</dbReference>
<evidence type="ECO:0000313" key="1">
    <source>
        <dbReference type="EMBL" id="CAB4881422.1"/>
    </source>
</evidence>
<sequence>MPEPVGNLLLLQHLRIRLGEAGASAVTIRQGRMTVTPFDLDDDARARLLEELPGARYEPGRAQVSLAVPEDPAERLSVVMRAAEGLLAVTRAA</sequence>
<proteinExistence type="predicted"/>
<accession>A0A6J7EDT3</accession>
<gene>
    <name evidence="1" type="ORF">UFOPK3423_01384</name>
</gene>
<name>A0A6J7EDT3_9ZZZZ</name>
<dbReference type="AlphaFoldDB" id="A0A6J7EDT3"/>